<evidence type="ECO:0000256" key="2">
    <source>
        <dbReference type="ARBA" id="ARBA00022723"/>
    </source>
</evidence>
<protein>
    <submittedName>
        <fullName evidence="7">Beta-lactamase</fullName>
    </submittedName>
</protein>
<keyword evidence="3" id="KW-0378">Hydrolase</keyword>
<organism evidence="7 8">
    <name type="scientific">Sphingomonas sanxanigenens DSM 19645 = NX02</name>
    <dbReference type="NCBI Taxonomy" id="1123269"/>
    <lineage>
        <taxon>Bacteria</taxon>
        <taxon>Pseudomonadati</taxon>
        <taxon>Pseudomonadota</taxon>
        <taxon>Alphaproteobacteria</taxon>
        <taxon>Sphingomonadales</taxon>
        <taxon>Sphingomonadaceae</taxon>
        <taxon>Sphingomonas</taxon>
    </lineage>
</organism>
<evidence type="ECO:0000256" key="5">
    <source>
        <dbReference type="SAM" id="SignalP"/>
    </source>
</evidence>
<dbReference type="GO" id="GO:0046872">
    <property type="term" value="F:metal ion binding"/>
    <property type="evidence" value="ECO:0007669"/>
    <property type="project" value="UniProtKB-KW"/>
</dbReference>
<keyword evidence="7" id="KW-0614">Plasmid</keyword>
<dbReference type="PANTHER" id="PTHR42978:SF6">
    <property type="entry name" value="QUORUM-QUENCHING LACTONASE YTNP-RELATED"/>
    <property type="match status" value="1"/>
</dbReference>
<feature type="domain" description="Metallo-beta-lactamase" evidence="6">
    <location>
        <begin position="98"/>
        <end position="296"/>
    </location>
</feature>
<keyword evidence="2" id="KW-0479">Metal-binding</keyword>
<evidence type="ECO:0000256" key="3">
    <source>
        <dbReference type="ARBA" id="ARBA00022801"/>
    </source>
</evidence>
<dbReference type="CDD" id="cd07720">
    <property type="entry name" value="OPHC2-like_MBL-fold"/>
    <property type="match status" value="1"/>
</dbReference>
<evidence type="ECO:0000313" key="7">
    <source>
        <dbReference type="EMBL" id="AKH18695.1"/>
    </source>
</evidence>
<keyword evidence="8" id="KW-1185">Reference proteome</keyword>
<dbReference type="RefSeq" id="WP_245648930.1">
    <property type="nucleotide sequence ID" value="NZ_CP011450.1"/>
</dbReference>
<gene>
    <name evidence="7" type="ORF">NX02_p0270</name>
</gene>
<evidence type="ECO:0000256" key="4">
    <source>
        <dbReference type="ARBA" id="ARBA00022833"/>
    </source>
</evidence>
<comment type="similarity">
    <text evidence="1">Belongs to the metallo-beta-lactamase superfamily.</text>
</comment>
<dbReference type="AlphaFoldDB" id="A0A0F7JV78"/>
<dbReference type="Proteomes" id="UP000018851">
    <property type="component" value="Plasmid pNXO2"/>
</dbReference>
<geneLocation type="plasmid" evidence="7 8">
    <name>pNXO2</name>
</geneLocation>
<feature type="chain" id="PRO_5002517751" evidence="5">
    <location>
        <begin position="31"/>
        <end position="335"/>
    </location>
</feature>
<dbReference type="KEGG" id="ssan:NX02_p0270"/>
<dbReference type="SUPFAM" id="SSF56281">
    <property type="entry name" value="Metallo-hydrolase/oxidoreductase"/>
    <property type="match status" value="1"/>
</dbReference>
<keyword evidence="5" id="KW-0732">Signal</keyword>
<proteinExistence type="inferred from homology"/>
<dbReference type="Gene3D" id="3.60.15.10">
    <property type="entry name" value="Ribonuclease Z/Hydroxyacylglutathione hydrolase-like"/>
    <property type="match status" value="1"/>
</dbReference>
<evidence type="ECO:0000313" key="8">
    <source>
        <dbReference type="Proteomes" id="UP000018851"/>
    </source>
</evidence>
<feature type="signal peptide" evidence="5">
    <location>
        <begin position="1"/>
        <end position="30"/>
    </location>
</feature>
<accession>A0A0F7JV78</accession>
<dbReference type="Pfam" id="PF00753">
    <property type="entry name" value="Lactamase_B"/>
    <property type="match status" value="1"/>
</dbReference>
<dbReference type="GO" id="GO:0016787">
    <property type="term" value="F:hydrolase activity"/>
    <property type="evidence" value="ECO:0007669"/>
    <property type="project" value="UniProtKB-KW"/>
</dbReference>
<evidence type="ECO:0000259" key="6">
    <source>
        <dbReference type="SMART" id="SM00849"/>
    </source>
</evidence>
<dbReference type="SMART" id="SM00849">
    <property type="entry name" value="Lactamase_B"/>
    <property type="match status" value="1"/>
</dbReference>
<reference evidence="7 8" key="1">
    <citation type="submission" date="2015-05" db="EMBL/GenBank/DDBJ databases">
        <title>Plasmid of Sphingomonas sanxanigenens NX02.</title>
        <authorList>
            <person name="Huang H."/>
            <person name="Ma T."/>
        </authorList>
    </citation>
    <scope>NUCLEOTIDE SEQUENCE [LARGE SCALE GENOMIC DNA]</scope>
    <source>
        <strain evidence="7 8">NX02</strain>
        <plasmid evidence="8">Plasmid pNXO2</plasmid>
    </source>
</reference>
<dbReference type="InterPro" id="IPR001279">
    <property type="entry name" value="Metallo-B-lactamas"/>
</dbReference>
<dbReference type="InterPro" id="IPR036866">
    <property type="entry name" value="RibonucZ/Hydroxyglut_hydro"/>
</dbReference>
<dbReference type="PANTHER" id="PTHR42978">
    <property type="entry name" value="QUORUM-QUENCHING LACTONASE YTNP-RELATED-RELATED"/>
    <property type="match status" value="1"/>
</dbReference>
<keyword evidence="4" id="KW-0862">Zinc</keyword>
<dbReference type="InterPro" id="IPR051013">
    <property type="entry name" value="MBL_superfamily_lactonases"/>
</dbReference>
<dbReference type="EMBL" id="CP011450">
    <property type="protein sequence ID" value="AKH18695.1"/>
    <property type="molecule type" value="Genomic_DNA"/>
</dbReference>
<evidence type="ECO:0000256" key="1">
    <source>
        <dbReference type="ARBA" id="ARBA00007749"/>
    </source>
</evidence>
<name>A0A0F7JV78_9SPHN</name>
<sequence length="335" mass="35839">MTTKGGFEVKSLTKVLPAIAAAFLPLSVSAEPAHAARVERSAAQAPGFYRVMLGDFEITVLTDGTTPVPFADLLHGISRGELAEIFRAAGEPLDRETSINSFLIDTGERRILIEAGAGRLFGDCCGRLPAMLKEAGYSPESIDTVLLTHVHGDHSGGLTVEGRRVFPNAEIYLAKQELEYWLSDAAKARAKASHSKMFEEGRAALAPYYAAGRIRTFTAPAELFPGIRATAAPGHTPGHSFFEIESRGNRLRVVGDIIHAAEIQLPRPDITIDFDADEARAAKTRTAALAELAGTHELVAAPHVSFPGLGHVVRAGVGYAWTPIPYSAAVRQVGH</sequence>